<dbReference type="InterPro" id="IPR003582">
    <property type="entry name" value="ShKT_dom"/>
</dbReference>
<evidence type="ECO:0000256" key="11">
    <source>
        <dbReference type="PROSITE-ProRule" id="PRU01005"/>
    </source>
</evidence>
<dbReference type="AlphaFoldDB" id="A0A158Q3P3"/>
<dbReference type="OrthoDB" id="3626597at2759"/>
<keyword evidence="7" id="KW-0378">Hydrolase</keyword>
<evidence type="ECO:0000313" key="18">
    <source>
        <dbReference type="WBParaSite" id="DME_0000282301-mRNA-1"/>
    </source>
</evidence>
<evidence type="ECO:0000256" key="12">
    <source>
        <dbReference type="PROSITE-ProRule" id="PRU01379"/>
    </source>
</evidence>
<evidence type="ECO:0000256" key="1">
    <source>
        <dbReference type="ARBA" id="ARBA00001947"/>
    </source>
</evidence>
<keyword evidence="8" id="KW-0862">Zinc</keyword>
<feature type="domain" description="ShKT" evidence="13">
    <location>
        <begin position="502"/>
        <end position="538"/>
    </location>
</feature>
<proteinExistence type="inferred from homology"/>
<keyword evidence="17" id="KW-1185">Reference proteome</keyword>
<keyword evidence="6" id="KW-0732">Signal</keyword>
<reference evidence="18" key="1">
    <citation type="submission" date="2016-04" db="UniProtKB">
        <authorList>
            <consortium name="WormBaseParasite"/>
        </authorList>
    </citation>
    <scope>IDENTIFICATION</scope>
</reference>
<gene>
    <name evidence="15" type="ORF">DME_LOCUS52</name>
</gene>
<dbReference type="InterPro" id="IPR036990">
    <property type="entry name" value="M14A-like_propep"/>
</dbReference>
<evidence type="ECO:0000313" key="17">
    <source>
        <dbReference type="Proteomes" id="UP000274756"/>
    </source>
</evidence>
<dbReference type="Gene3D" id="3.40.630.10">
    <property type="entry name" value="Zn peptidases"/>
    <property type="match status" value="1"/>
</dbReference>
<dbReference type="EMBL" id="UYYG01000001">
    <property type="protein sequence ID" value="VDN50079.1"/>
    <property type="molecule type" value="Genomic_DNA"/>
</dbReference>
<dbReference type="PROSITE" id="PS52035">
    <property type="entry name" value="PEPTIDASE_M14"/>
    <property type="match status" value="1"/>
</dbReference>
<dbReference type="CDD" id="cd03860">
    <property type="entry name" value="M14_CP_A-B_like"/>
    <property type="match status" value="1"/>
</dbReference>
<dbReference type="SUPFAM" id="SSF54897">
    <property type="entry name" value="Protease propeptides/inhibitors"/>
    <property type="match status" value="1"/>
</dbReference>
<dbReference type="Pfam" id="PF00246">
    <property type="entry name" value="Peptidase_M14"/>
    <property type="match status" value="1"/>
</dbReference>
<name>A0A158Q3P3_DRAME</name>
<evidence type="ECO:0000256" key="4">
    <source>
        <dbReference type="ARBA" id="ARBA00022670"/>
    </source>
</evidence>
<dbReference type="GO" id="GO:0008270">
    <property type="term" value="F:zinc ion binding"/>
    <property type="evidence" value="ECO:0007669"/>
    <property type="project" value="InterPro"/>
</dbReference>
<organism evidence="16 18">
    <name type="scientific">Dracunculus medinensis</name>
    <name type="common">Guinea worm</name>
    <dbReference type="NCBI Taxonomy" id="318479"/>
    <lineage>
        <taxon>Eukaryota</taxon>
        <taxon>Metazoa</taxon>
        <taxon>Ecdysozoa</taxon>
        <taxon>Nematoda</taxon>
        <taxon>Chromadorea</taxon>
        <taxon>Rhabditida</taxon>
        <taxon>Spirurina</taxon>
        <taxon>Dracunculoidea</taxon>
        <taxon>Dracunculidae</taxon>
        <taxon>Dracunculus</taxon>
    </lineage>
</organism>
<dbReference type="STRING" id="318479.A0A158Q3P3"/>
<keyword evidence="3" id="KW-0121">Carboxypeptidase</keyword>
<dbReference type="WBParaSite" id="DME_0000282301-mRNA-1">
    <property type="protein sequence ID" value="DME_0000282301-mRNA-1"/>
    <property type="gene ID" value="DME_0000282301"/>
</dbReference>
<dbReference type="SUPFAM" id="SSF53187">
    <property type="entry name" value="Zn-dependent exopeptidases"/>
    <property type="match status" value="1"/>
</dbReference>
<dbReference type="InterPro" id="IPR000834">
    <property type="entry name" value="Peptidase_M14"/>
</dbReference>
<dbReference type="Gene3D" id="3.30.70.340">
    <property type="entry name" value="Metallocarboxypeptidase-like"/>
    <property type="match status" value="1"/>
</dbReference>
<dbReference type="GO" id="GO:0006508">
    <property type="term" value="P:proteolysis"/>
    <property type="evidence" value="ECO:0007669"/>
    <property type="project" value="UniProtKB-KW"/>
</dbReference>
<sequence length="539" mass="61928">MGIQVSSQYQYPDFWTGLLLQGIGLQHSALSNNPLSHSVTRSFVVAPLIYKINFTTRPMLDFWKTPKRVGEFADVMSGPMATQPLIELLIRNNMKHIITISDVEKLIIERESRENDNAQLSMNNPLESFIRRLKDYSSSNRAKLSLNEYHSYNEISQWLEDIQFHYPRIAAIFTIGITHEGRPIKGIKIGYPIHATNKRIIWIDGGVHAREWAAIQTALYFIDQLVSKYGSDPQITAYIDALNFYIIPVVNPDGFEYSRSDIVPPVCKKDRWKRERCCGGVDLNRNFDFHWGESGSSTDICSDIYQGSTAFSESETRAIRDKMFSPELYGKVDAFITLHTYSQMWLHPYSHQKHTFPDDVEDLKSVAKRGIRTLESLYGTKYRLGTGADILYPSAGGSDDWAKAKAKVKYVYLLELRPGEDEWDGFLLDRKQLIPTGRETWEGVKVVIDTVLKQHGARLKNATKTLLQKFPSQWQYAETLSNIFNKFEFFKTVQFLDSGATCRDASPWCHNWIRSSPNICKTSIIYMRQDCFKSCDYCV</sequence>
<comment type="similarity">
    <text evidence="2 12">Belongs to the peptidase M14 family.</text>
</comment>
<dbReference type="GO" id="GO:0005615">
    <property type="term" value="C:extracellular space"/>
    <property type="evidence" value="ECO:0007669"/>
    <property type="project" value="TreeGrafter"/>
</dbReference>
<evidence type="ECO:0000256" key="10">
    <source>
        <dbReference type="ARBA" id="ARBA00023157"/>
    </source>
</evidence>
<evidence type="ECO:0000256" key="2">
    <source>
        <dbReference type="ARBA" id="ARBA00005988"/>
    </source>
</evidence>
<dbReference type="PANTHER" id="PTHR11705:SF54">
    <property type="entry name" value="SHKT DOMAIN-CONTAINING PROTEIN"/>
    <property type="match status" value="1"/>
</dbReference>
<evidence type="ECO:0000256" key="5">
    <source>
        <dbReference type="ARBA" id="ARBA00022723"/>
    </source>
</evidence>
<reference evidence="15 17" key="2">
    <citation type="submission" date="2018-11" db="EMBL/GenBank/DDBJ databases">
        <authorList>
            <consortium name="Pathogen Informatics"/>
        </authorList>
    </citation>
    <scope>NUCLEOTIDE SEQUENCE [LARGE SCALE GENOMIC DNA]</scope>
</reference>
<keyword evidence="10" id="KW-1015">Disulfide bond</keyword>
<evidence type="ECO:0000256" key="7">
    <source>
        <dbReference type="ARBA" id="ARBA00022801"/>
    </source>
</evidence>
<dbReference type="PRINTS" id="PR00765">
    <property type="entry name" value="CRBOXYPTASEA"/>
</dbReference>
<evidence type="ECO:0000259" key="14">
    <source>
        <dbReference type="PROSITE" id="PS52035"/>
    </source>
</evidence>
<dbReference type="SMART" id="SM00254">
    <property type="entry name" value="ShKT"/>
    <property type="match status" value="1"/>
</dbReference>
<comment type="cofactor">
    <cofactor evidence="1">
        <name>Zn(2+)</name>
        <dbReference type="ChEBI" id="CHEBI:29105"/>
    </cofactor>
</comment>
<dbReference type="SMART" id="SM00631">
    <property type="entry name" value="Zn_pept"/>
    <property type="match status" value="1"/>
</dbReference>
<protein>
    <submittedName>
        <fullName evidence="18">ShKT domain-containing protein</fullName>
    </submittedName>
</protein>
<dbReference type="Pfam" id="PF02244">
    <property type="entry name" value="Propep_M14"/>
    <property type="match status" value="1"/>
</dbReference>
<dbReference type="PROSITE" id="PS51670">
    <property type="entry name" value="SHKT"/>
    <property type="match status" value="1"/>
</dbReference>
<evidence type="ECO:0000256" key="8">
    <source>
        <dbReference type="ARBA" id="ARBA00022833"/>
    </source>
</evidence>
<dbReference type="Proteomes" id="UP000274756">
    <property type="component" value="Unassembled WGS sequence"/>
</dbReference>
<evidence type="ECO:0000256" key="3">
    <source>
        <dbReference type="ARBA" id="ARBA00022645"/>
    </source>
</evidence>
<evidence type="ECO:0000256" key="9">
    <source>
        <dbReference type="ARBA" id="ARBA00023049"/>
    </source>
</evidence>
<keyword evidence="9" id="KW-0482">Metalloprotease</keyword>
<dbReference type="Proteomes" id="UP000038040">
    <property type="component" value="Unplaced"/>
</dbReference>
<evidence type="ECO:0000313" key="15">
    <source>
        <dbReference type="EMBL" id="VDN50079.1"/>
    </source>
</evidence>
<keyword evidence="4" id="KW-0645">Protease</keyword>
<comment type="caution">
    <text evidence="11">Lacks conserved residue(s) required for the propagation of feature annotation.</text>
</comment>
<keyword evidence="5" id="KW-0479">Metal-binding</keyword>
<accession>A0A158Q3P3</accession>
<feature type="active site" description="Proton donor/acceptor" evidence="12">
    <location>
        <position position="415"/>
    </location>
</feature>
<dbReference type="InterPro" id="IPR003146">
    <property type="entry name" value="M14A_act_pep"/>
</dbReference>
<dbReference type="FunFam" id="3.40.630.10:FF:000070">
    <property type="entry name" value="Putative carboxypeptidase suro-1"/>
    <property type="match status" value="1"/>
</dbReference>
<evidence type="ECO:0000259" key="13">
    <source>
        <dbReference type="PROSITE" id="PS51670"/>
    </source>
</evidence>
<evidence type="ECO:0000256" key="6">
    <source>
        <dbReference type="ARBA" id="ARBA00022729"/>
    </source>
</evidence>
<evidence type="ECO:0000313" key="16">
    <source>
        <dbReference type="Proteomes" id="UP000038040"/>
    </source>
</evidence>
<feature type="domain" description="Peptidase M14" evidence="14">
    <location>
        <begin position="148"/>
        <end position="451"/>
    </location>
</feature>
<dbReference type="PANTHER" id="PTHR11705">
    <property type="entry name" value="PROTEASE FAMILY M14 CARBOXYPEPTIDASE A,B"/>
    <property type="match status" value="1"/>
</dbReference>
<dbReference type="GO" id="GO:0004181">
    <property type="term" value="F:metallocarboxypeptidase activity"/>
    <property type="evidence" value="ECO:0007669"/>
    <property type="project" value="InterPro"/>
</dbReference>